<sequence>MTVSSQAPLLSLFPRTLSHSRYLTALPIRRRVSIFYQSLPVTAVARSHLVPPLKRISVHSAAFISIKTFGPKPFKFFNVWSDHKDFLSWVEEAWATEIGGSPMFTLSKKLKAVKAKLRAVTDDEVKGSMFSLGSEKAPGPDGFTTHFFKKAWSLLEEMFAYQVSWEQVCLPKQEGGLGLKRIEEWNRATVMKHIWHLFTQAGSLWVAWVQDELLKVWDGSTIFLWHDRWHPNGVLYQAYGHKIVYDAARYLNAKVSSVNQNKEWWWGLAKSEDMVDLQYKLSLIHLKDKDRVVWSLTATGKFNCTATWQIWKRITALCLVSTAPEEWNLLHEWGIQTFKGGAPPVTAPDLVVAERIHVGEVKSEEQIVKAIKQDVKTRMKDFNAPASILHSTLCNNWNILI</sequence>
<evidence type="ECO:0008006" key="2">
    <source>
        <dbReference type="Google" id="ProtNLM"/>
    </source>
</evidence>
<dbReference type="EMBL" id="OIVN01000062">
    <property type="protein sequence ID" value="SPC73535.1"/>
    <property type="molecule type" value="Genomic_DNA"/>
</dbReference>
<reference evidence="1" key="1">
    <citation type="submission" date="2018-02" db="EMBL/GenBank/DDBJ databases">
        <authorList>
            <person name="Cohen D.B."/>
            <person name="Kent A.D."/>
        </authorList>
    </citation>
    <scope>NUCLEOTIDE SEQUENCE</scope>
</reference>
<protein>
    <recommendedName>
        <fullName evidence="2">Reverse transcriptase zinc-binding domain-containing protein</fullName>
    </recommendedName>
</protein>
<accession>A0A2N9EFJ2</accession>
<gene>
    <name evidence="1" type="ORF">FSB_LOCUS1417</name>
</gene>
<evidence type="ECO:0000313" key="1">
    <source>
        <dbReference type="EMBL" id="SPC73535.1"/>
    </source>
</evidence>
<proteinExistence type="predicted"/>
<name>A0A2N9EFJ2_FAGSY</name>
<organism evidence="1">
    <name type="scientific">Fagus sylvatica</name>
    <name type="common">Beechnut</name>
    <dbReference type="NCBI Taxonomy" id="28930"/>
    <lineage>
        <taxon>Eukaryota</taxon>
        <taxon>Viridiplantae</taxon>
        <taxon>Streptophyta</taxon>
        <taxon>Embryophyta</taxon>
        <taxon>Tracheophyta</taxon>
        <taxon>Spermatophyta</taxon>
        <taxon>Magnoliopsida</taxon>
        <taxon>eudicotyledons</taxon>
        <taxon>Gunneridae</taxon>
        <taxon>Pentapetalae</taxon>
        <taxon>rosids</taxon>
        <taxon>fabids</taxon>
        <taxon>Fagales</taxon>
        <taxon>Fagaceae</taxon>
        <taxon>Fagus</taxon>
    </lineage>
</organism>
<dbReference type="AlphaFoldDB" id="A0A2N9EFJ2"/>